<keyword evidence="4 15" id="KW-1048">Host nucleus</keyword>
<comment type="subcellular location">
    <subcellularLocation>
        <location evidence="15">Virion</location>
    </subcellularLocation>
    <subcellularLocation>
        <location evidence="15">Host nucleus</location>
    </subcellularLocation>
</comment>
<comment type="subunit">
    <text evidence="15">Interacts with major capsid protein L1. Interacts with E2; this interaction inhibits E2 transcriptional activity but not the DNA replication function E2. Interacts with host HSPA8; this interaction is required for L2 nuclear translocation. Interacts with host importins KPNB2 and KPNB3. Forms a complex with importin alpha2-beta1 heterodimers via interaction with the importin alpha2 adapter. Interacts with host DYNLT1; this interaction is essential for virus intracellular transport during entry. Interacts (via C-terminus) with host retromer subunits VPS35 AND VPS29.</text>
</comment>
<keyword evidence="9 15" id="KW-1177">Microtubular inwards viral transport</keyword>
<evidence type="ECO:0000256" key="7">
    <source>
        <dbReference type="ARBA" id="ARBA00022844"/>
    </source>
</evidence>
<evidence type="ECO:0000256" key="9">
    <source>
        <dbReference type="ARBA" id="ARBA00022952"/>
    </source>
</evidence>
<dbReference type="GO" id="GO:0043657">
    <property type="term" value="C:host cell"/>
    <property type="evidence" value="ECO:0007669"/>
    <property type="project" value="GOC"/>
</dbReference>
<comment type="caution">
    <text evidence="15">Lacks conserved residue(s) required for the propagation of feature annotation.</text>
</comment>
<dbReference type="EMBL" id="MF588720">
    <property type="protein sequence ID" value="ATQ38384.1"/>
    <property type="molecule type" value="Genomic_DNA"/>
</dbReference>
<evidence type="ECO:0000256" key="10">
    <source>
        <dbReference type="ARBA" id="ARBA00023046"/>
    </source>
</evidence>
<sequence>METQRRRKRAAPEQLYKHCLQGGDCIPDVQNKYEQKTWADILLKVFGSLLYFGNLGIGTGRGSGGSLGYKPLGSPELGGRPAPITPARPSILIDAVGPPEIVTIDAAAPAVVPLSEGTVDVGLVTPDAGPGLGVEELELYTITNPTTDVGGVQPTPTIVSSEEGATAIIDAQPIPERPVQVYFDPSPSASSTVNIFPAMPTTSTDVNVFVDSFDSNVIGGFDEIPLQRLNYEEFNIQDIPETSTPVQKVEAALSRAKNLYSRRFRQVPVRSSTFIRQPSKLVQFEFDNPAFDAEISLQFERDLAQVQAAPEEDFADVITLHRPQLSSFEGRVRVSRLGDTATIATRSGTVIGQPVHFFHDLSTITNAEAFEMQVLNEHGGLDTVVDNLLNNTVIDSVINSNVAITEDDLIDPLEEDFANTHLIIQSTQDVDENIQIPIGPSITSIKTFTPDIGTGFVVTSTSTNTIQDFIPWVDLTSAINMDDVFDFYLHPGLLPRKRRRLRLY</sequence>
<dbReference type="GO" id="GO:0003677">
    <property type="term" value="F:DNA binding"/>
    <property type="evidence" value="ECO:0007669"/>
    <property type="project" value="UniProtKB-UniRule"/>
</dbReference>
<evidence type="ECO:0000256" key="8">
    <source>
        <dbReference type="ARBA" id="ARBA00022921"/>
    </source>
</evidence>
<keyword evidence="6" id="KW-1040">Host Golgi apparatus</keyword>
<evidence type="ECO:0000256" key="14">
    <source>
        <dbReference type="ARBA" id="ARBA00023296"/>
    </source>
</evidence>
<comment type="similarity">
    <text evidence="15">Belongs to the papillomaviridae L2 protein family.</text>
</comment>
<evidence type="ECO:0000256" key="15">
    <source>
        <dbReference type="HAMAP-Rule" id="MF_04003"/>
    </source>
</evidence>
<keyword evidence="2 15" id="KW-0597">Phosphoprotein</keyword>
<dbReference type="GO" id="GO:0005198">
    <property type="term" value="F:structural molecule activity"/>
    <property type="evidence" value="ECO:0007669"/>
    <property type="project" value="UniProtKB-UniRule"/>
</dbReference>
<evidence type="ECO:0000256" key="2">
    <source>
        <dbReference type="ARBA" id="ARBA00022553"/>
    </source>
</evidence>
<evidence type="ECO:0000256" key="6">
    <source>
        <dbReference type="ARBA" id="ARBA00022812"/>
    </source>
</evidence>
<evidence type="ECO:0000256" key="1">
    <source>
        <dbReference type="ARBA" id="ARBA00022524"/>
    </source>
</evidence>
<evidence type="ECO:0000256" key="5">
    <source>
        <dbReference type="ARBA" id="ARBA00022581"/>
    </source>
</evidence>
<dbReference type="GO" id="GO:0019028">
    <property type="term" value="C:viral capsid"/>
    <property type="evidence" value="ECO:0007669"/>
    <property type="project" value="UniProtKB-UniRule"/>
</dbReference>
<keyword evidence="11 15" id="KW-1176">Cytoplasmic inwards viral transport</keyword>
<name>A0A2D2ALP2_9PAPI</name>
<organism evidence="16">
    <name type="scientific">Gammapapillomavirus 12</name>
    <dbReference type="NCBI Taxonomy" id="1513257"/>
    <lineage>
        <taxon>Viruses</taxon>
        <taxon>Monodnaviria</taxon>
        <taxon>Shotokuvirae</taxon>
        <taxon>Cossaviricota</taxon>
        <taxon>Papovaviricetes</taxon>
        <taxon>Zurhausenvirales</taxon>
        <taxon>Papillomaviridae</taxon>
        <taxon>Firstpapillomavirinae</taxon>
        <taxon>Gammapapillomavirus</taxon>
    </lineage>
</organism>
<keyword evidence="3 15" id="KW-0167">Capsid protein</keyword>
<keyword evidence="8 15" id="KW-0426">Late protein</keyword>
<dbReference type="Proteomes" id="UP000289405">
    <property type="component" value="Segment"/>
</dbReference>
<evidence type="ECO:0000256" key="3">
    <source>
        <dbReference type="ARBA" id="ARBA00022561"/>
    </source>
</evidence>
<accession>A0A2D2ALP2</accession>
<protein>
    <recommendedName>
        <fullName evidence="15">Minor capsid protein L2</fullName>
    </recommendedName>
</protein>
<evidence type="ECO:0000256" key="13">
    <source>
        <dbReference type="ARBA" id="ARBA00023157"/>
    </source>
</evidence>
<keyword evidence="1 15" id="KW-1163">Viral penetration into host nucleus</keyword>
<gene>
    <name evidence="15 16" type="primary">L2</name>
</gene>
<evidence type="ECO:0000313" key="16">
    <source>
        <dbReference type="EMBL" id="ATQ38384.1"/>
    </source>
</evidence>
<keyword evidence="14 15" id="KW-1160">Virus entry into host cell</keyword>
<keyword evidence="7 15" id="KW-0946">Virion</keyword>
<dbReference type="GO" id="GO:0046718">
    <property type="term" value="P:symbiont entry into host cell"/>
    <property type="evidence" value="ECO:0007669"/>
    <property type="project" value="UniProtKB-KW"/>
</dbReference>
<dbReference type="Pfam" id="PF00513">
    <property type="entry name" value="Late_protein_L2"/>
    <property type="match status" value="1"/>
</dbReference>
<comment type="function">
    <text evidence="15">Minor protein of the capsid that localizes along the inner surface of the virion, within the central cavities beneath the L1 pentamers. Plays a role in capsid stabilization through interaction with the major capsid protein L1. Once the virion enters the host cell, L2 escorts the genomic DNA into the nucleus by promoting escape from the endosomal compartments and traffic through the host Golgi network. Mechanistically, the C-terminus of L2 possesses a cell-penetrating peptide that protudes from the host endosome, interacts with host cytoplasmic retromer cargo and thereby mediates the capsid delivery to the host trans-Golgi network. Plays a role through its interaction with host dynein in the intracellular microtubule-dependent transport of viral capsid toward the nucleus. Mediates the viral genome import into the nucleus through binding to host importins. Once within the nucleus, L2 localizes viral genomes to host PML bodies in order to activate early gene expression for establishment of infection. Later on, promotes late gene expression by interacting with the viral E2 protein and by inhibiting its transcriptional activation functions. During virion assembly, encapsidates the genome by direct interaction with the viral DNA.</text>
</comment>
<dbReference type="InterPro" id="IPR000784">
    <property type="entry name" value="Late_L2"/>
</dbReference>
<dbReference type="GO" id="GO:0075732">
    <property type="term" value="P:viral penetration into host nucleus"/>
    <property type="evidence" value="ECO:0007669"/>
    <property type="project" value="UniProtKB-KW"/>
</dbReference>
<keyword evidence="13 15" id="KW-1015">Disulfide bond</keyword>
<reference evidence="16" key="1">
    <citation type="journal article" date="2018" name="MSphere">
        <title>Metagenomic Discovery of 83 New Human Papillomavirus Types in Patients with Immunodeficiency.</title>
        <authorList>
            <person name="Pastrana D.V."/>
            <person name="Peretti A."/>
            <person name="Welch N.L."/>
            <person name="Borgogna C."/>
            <person name="Olivero C."/>
            <person name="Badolato R."/>
            <person name="Notarangelo L.D."/>
            <person name="Gariglio M."/>
            <person name="FitzGerald P.C."/>
            <person name="McIntosh C.E."/>
            <person name="Reeves J."/>
            <person name="Starrett G.J."/>
            <person name="Bliskovsky V."/>
            <person name="Velez D."/>
            <person name="Brownell I."/>
            <person name="Yarchoan R."/>
            <person name="Wyvill K.M."/>
            <person name="Uldrick T.S."/>
            <person name="Maldarelli F."/>
            <person name="Lisco A."/>
            <person name="Sereti I."/>
            <person name="Gonzalez C.M."/>
            <person name="Androphy E.J."/>
            <person name="McBride A.A."/>
            <person name="Van Doorslaer K."/>
            <person name="Garcia F."/>
            <person name="Dvoretzky I."/>
            <person name="Liu J.S."/>
            <person name="Han J."/>
            <person name="Murphy P.M."/>
            <person name="McDermott D.H."/>
            <person name="Buck C.B."/>
        </authorList>
    </citation>
    <scope>NUCLEOTIDE SEQUENCE</scope>
    <source>
        <strain evidence="16">Gamma12_w34c11a</strain>
    </source>
</reference>
<keyword evidence="10" id="KW-1039">Host endosome</keyword>
<evidence type="ECO:0000256" key="11">
    <source>
        <dbReference type="ARBA" id="ARBA00023120"/>
    </source>
</evidence>
<keyword evidence="5 15" id="KW-0945">Host-virus interaction</keyword>
<keyword evidence="12 15" id="KW-0238">DNA-binding</keyword>
<feature type="disulfide bond" evidence="15">
    <location>
        <begin position="19"/>
        <end position="25"/>
    </location>
</feature>
<comment type="PTM">
    <text evidence="15">Highly phosphorylated.</text>
</comment>
<dbReference type="GO" id="GO:0075521">
    <property type="term" value="P:microtubule-dependent intracellular transport of viral material towards nucleus"/>
    <property type="evidence" value="ECO:0007669"/>
    <property type="project" value="UniProtKB-UniRule"/>
</dbReference>
<evidence type="ECO:0000256" key="4">
    <source>
        <dbReference type="ARBA" id="ARBA00022562"/>
    </source>
</evidence>
<dbReference type="HAMAP" id="MF_04003">
    <property type="entry name" value="PPV_L2"/>
    <property type="match status" value="1"/>
</dbReference>
<evidence type="ECO:0000256" key="12">
    <source>
        <dbReference type="ARBA" id="ARBA00023125"/>
    </source>
</evidence>
<proteinExistence type="inferred from homology"/>
<dbReference type="GO" id="GO:0042025">
    <property type="term" value="C:host cell nucleus"/>
    <property type="evidence" value="ECO:0007669"/>
    <property type="project" value="UniProtKB-SubCell"/>
</dbReference>